<feature type="domain" description="Transcription factor CBF/NF-Y/archaeal histone" evidence="7">
    <location>
        <begin position="40"/>
        <end position="104"/>
    </location>
</feature>
<dbReference type="GO" id="GO:0031507">
    <property type="term" value="P:heterochromatin formation"/>
    <property type="evidence" value="ECO:0007669"/>
    <property type="project" value="TreeGrafter"/>
</dbReference>
<evidence type="ECO:0000256" key="4">
    <source>
        <dbReference type="ARBA" id="ARBA00039775"/>
    </source>
</evidence>
<organism evidence="8 9">
    <name type="scientific">Orbilia oligospora</name>
    <name type="common">Nematode-trapping fungus</name>
    <name type="synonym">Arthrobotrys oligospora</name>
    <dbReference type="NCBI Taxonomy" id="2813651"/>
    <lineage>
        <taxon>Eukaryota</taxon>
        <taxon>Fungi</taxon>
        <taxon>Dikarya</taxon>
        <taxon>Ascomycota</taxon>
        <taxon>Pezizomycotina</taxon>
        <taxon>Orbiliomycetes</taxon>
        <taxon>Orbiliales</taxon>
        <taxon>Orbiliaceae</taxon>
        <taxon>Orbilia</taxon>
    </lineage>
</organism>
<dbReference type="InterPro" id="IPR009072">
    <property type="entry name" value="Histone-fold"/>
</dbReference>
<feature type="compositionally biased region" description="Acidic residues" evidence="6">
    <location>
        <begin position="184"/>
        <end position="205"/>
    </location>
</feature>
<sequence length="249" mass="27292">MPPRKSDATKAAAAATVSDPASTDDDKPKGRGRTNVDDNTLPKTIVTRLAKGNVPSNTQIQKDAVTALSRSATVFINYLASMANDITKMKDRKTIMPDHVIEAIDQIEFPGLRERLQGELEQFNKIQENKRKKAKEKKQGDTTADPMSEDESARPLKRQRKSLANQKEDEDDGAVTEGNILEDGSQEEEEEEEGGEEEEGEESGEESGGGGESGDEEPQDGMEDIIEDIDLDEMGQEEDEALDYGSDSD</sequence>
<reference evidence="8 9" key="1">
    <citation type="submission" date="2019-06" db="EMBL/GenBank/DDBJ databases">
        <authorList>
            <person name="Palmer J.M."/>
        </authorList>
    </citation>
    <scope>NUCLEOTIDE SEQUENCE [LARGE SCALE GENOMIC DNA]</scope>
    <source>
        <strain evidence="8 9">TWF788</strain>
    </source>
</reference>
<feature type="compositionally biased region" description="Acidic residues" evidence="6">
    <location>
        <begin position="213"/>
        <end position="249"/>
    </location>
</feature>
<dbReference type="SUPFAM" id="SSF47113">
    <property type="entry name" value="Histone-fold"/>
    <property type="match status" value="1"/>
</dbReference>
<dbReference type="GO" id="GO:0006974">
    <property type="term" value="P:DNA damage response"/>
    <property type="evidence" value="ECO:0007669"/>
    <property type="project" value="TreeGrafter"/>
</dbReference>
<dbReference type="InterPro" id="IPR003958">
    <property type="entry name" value="CBFA_NFYB_domain"/>
</dbReference>
<dbReference type="InterPro" id="IPR051377">
    <property type="entry name" value="DNA_Pol-Epsilon_Subunit"/>
</dbReference>
<dbReference type="PANTHER" id="PTHR46172:SF1">
    <property type="entry name" value="DNA POLYMERASE EPSILON SUBUNIT 3"/>
    <property type="match status" value="1"/>
</dbReference>
<name>A0A7C8PCM4_ORBOL</name>
<comment type="subcellular location">
    <subcellularLocation>
        <location evidence="1">Nucleus</location>
    </subcellularLocation>
</comment>
<dbReference type="AlphaFoldDB" id="A0A7C8PCM4"/>
<dbReference type="GO" id="GO:0008623">
    <property type="term" value="C:CHRAC"/>
    <property type="evidence" value="ECO:0007669"/>
    <property type="project" value="TreeGrafter"/>
</dbReference>
<protein>
    <recommendedName>
        <fullName evidence="4">DNA polymerase epsilon subunit D</fullName>
    </recommendedName>
    <alternativeName>
        <fullName evidence="5">DNA polymerase II subunit D</fullName>
    </alternativeName>
</protein>
<dbReference type="GO" id="GO:0046982">
    <property type="term" value="F:protein heterodimerization activity"/>
    <property type="evidence" value="ECO:0007669"/>
    <property type="project" value="InterPro"/>
</dbReference>
<accession>A0A7C8PCM4</accession>
<proteinExistence type="predicted"/>
<evidence type="ECO:0000256" key="1">
    <source>
        <dbReference type="ARBA" id="ARBA00004123"/>
    </source>
</evidence>
<keyword evidence="2" id="KW-0235">DNA replication</keyword>
<comment type="caution">
    <text evidence="8">The sequence shown here is derived from an EMBL/GenBank/DDBJ whole genome shotgun (WGS) entry which is preliminary data.</text>
</comment>
<evidence type="ECO:0000313" key="9">
    <source>
        <dbReference type="Proteomes" id="UP000479691"/>
    </source>
</evidence>
<feature type="region of interest" description="Disordered" evidence="6">
    <location>
        <begin position="1"/>
        <end position="38"/>
    </location>
</feature>
<dbReference type="Pfam" id="PF00808">
    <property type="entry name" value="CBFD_NFYB_HMF"/>
    <property type="match status" value="1"/>
</dbReference>
<evidence type="ECO:0000313" key="8">
    <source>
        <dbReference type="EMBL" id="KAF3173184.1"/>
    </source>
</evidence>
<dbReference type="GO" id="GO:0006272">
    <property type="term" value="P:leading strand elongation"/>
    <property type="evidence" value="ECO:0007669"/>
    <property type="project" value="TreeGrafter"/>
</dbReference>
<dbReference type="CDD" id="cd22928">
    <property type="entry name" value="HFD_POLE3_DPB4"/>
    <property type="match status" value="1"/>
</dbReference>
<dbReference type="GO" id="GO:0008622">
    <property type="term" value="C:epsilon DNA polymerase complex"/>
    <property type="evidence" value="ECO:0007669"/>
    <property type="project" value="TreeGrafter"/>
</dbReference>
<feature type="compositionally biased region" description="Low complexity" evidence="6">
    <location>
        <begin position="9"/>
        <end position="21"/>
    </location>
</feature>
<evidence type="ECO:0000256" key="3">
    <source>
        <dbReference type="ARBA" id="ARBA00023242"/>
    </source>
</evidence>
<dbReference type="EMBL" id="JAABOE010000061">
    <property type="protein sequence ID" value="KAF3173184.1"/>
    <property type="molecule type" value="Genomic_DNA"/>
</dbReference>
<feature type="region of interest" description="Disordered" evidence="6">
    <location>
        <begin position="127"/>
        <end position="249"/>
    </location>
</feature>
<evidence type="ECO:0000256" key="6">
    <source>
        <dbReference type="SAM" id="MobiDB-lite"/>
    </source>
</evidence>
<keyword evidence="3" id="KW-0539">Nucleus</keyword>
<dbReference type="Proteomes" id="UP000479691">
    <property type="component" value="Unassembled WGS sequence"/>
</dbReference>
<evidence type="ECO:0000256" key="5">
    <source>
        <dbReference type="ARBA" id="ARBA00042096"/>
    </source>
</evidence>
<evidence type="ECO:0000259" key="7">
    <source>
        <dbReference type="Pfam" id="PF00808"/>
    </source>
</evidence>
<dbReference type="Gene3D" id="1.10.20.10">
    <property type="entry name" value="Histone, subunit A"/>
    <property type="match status" value="1"/>
</dbReference>
<dbReference type="PANTHER" id="PTHR46172">
    <property type="entry name" value="DNA POLYMERASE EPSILON SUBUNIT 3"/>
    <property type="match status" value="1"/>
</dbReference>
<dbReference type="GO" id="GO:0031490">
    <property type="term" value="F:chromatin DNA binding"/>
    <property type="evidence" value="ECO:0007669"/>
    <property type="project" value="TreeGrafter"/>
</dbReference>
<evidence type="ECO:0000256" key="2">
    <source>
        <dbReference type="ARBA" id="ARBA00022705"/>
    </source>
</evidence>
<gene>
    <name evidence="8" type="ORF">TWF788_009250</name>
</gene>